<gene>
    <name evidence="2" type="ORF">ACFOOQ_21845</name>
</gene>
<evidence type="ECO:0000313" key="3">
    <source>
        <dbReference type="Proteomes" id="UP001595711"/>
    </source>
</evidence>
<feature type="transmembrane region" description="Helical" evidence="1">
    <location>
        <begin position="12"/>
        <end position="30"/>
    </location>
</feature>
<dbReference type="Proteomes" id="UP001595711">
    <property type="component" value="Unassembled WGS sequence"/>
</dbReference>
<keyword evidence="1" id="KW-1133">Transmembrane helix</keyword>
<dbReference type="RefSeq" id="WP_379729818.1">
    <property type="nucleotide sequence ID" value="NZ_JBHRYJ010000007.1"/>
</dbReference>
<dbReference type="EMBL" id="JBHRYJ010000007">
    <property type="protein sequence ID" value="MFC3678208.1"/>
    <property type="molecule type" value="Genomic_DNA"/>
</dbReference>
<name>A0ABV7VQ31_9PROT</name>
<keyword evidence="1" id="KW-0812">Transmembrane</keyword>
<sequence length="84" mass="9117">MKNNKTMKLTLKQWLICYAGSLGFGGVTWWATGSPWIGGGVLVGFTAVYVFSLAGKARGAAAEIDPEGLSRQQKRALNRKNKDK</sequence>
<comment type="caution">
    <text evidence="2">The sequence shown here is derived from an EMBL/GenBank/DDBJ whole genome shotgun (WGS) entry which is preliminary data.</text>
</comment>
<keyword evidence="1" id="KW-0472">Membrane</keyword>
<keyword evidence="3" id="KW-1185">Reference proteome</keyword>
<evidence type="ECO:0000313" key="2">
    <source>
        <dbReference type="EMBL" id="MFC3678208.1"/>
    </source>
</evidence>
<evidence type="ECO:0000256" key="1">
    <source>
        <dbReference type="SAM" id="Phobius"/>
    </source>
</evidence>
<proteinExistence type="predicted"/>
<feature type="transmembrane region" description="Helical" evidence="1">
    <location>
        <begin position="36"/>
        <end position="54"/>
    </location>
</feature>
<reference evidence="3" key="1">
    <citation type="journal article" date="2019" name="Int. J. Syst. Evol. Microbiol.">
        <title>The Global Catalogue of Microorganisms (GCM) 10K type strain sequencing project: providing services to taxonomists for standard genome sequencing and annotation.</title>
        <authorList>
            <consortium name="The Broad Institute Genomics Platform"/>
            <consortium name="The Broad Institute Genome Sequencing Center for Infectious Disease"/>
            <person name="Wu L."/>
            <person name="Ma J."/>
        </authorList>
    </citation>
    <scope>NUCLEOTIDE SEQUENCE [LARGE SCALE GENOMIC DNA]</scope>
    <source>
        <strain evidence="3">KCTC 42182</strain>
    </source>
</reference>
<protein>
    <submittedName>
        <fullName evidence="2">Uncharacterized protein</fullName>
    </submittedName>
</protein>
<organism evidence="2 3">
    <name type="scientific">Ferrovibrio xuzhouensis</name>
    <dbReference type="NCBI Taxonomy" id="1576914"/>
    <lineage>
        <taxon>Bacteria</taxon>
        <taxon>Pseudomonadati</taxon>
        <taxon>Pseudomonadota</taxon>
        <taxon>Alphaproteobacteria</taxon>
        <taxon>Rhodospirillales</taxon>
        <taxon>Rhodospirillaceae</taxon>
        <taxon>Ferrovibrio</taxon>
    </lineage>
</organism>
<accession>A0ABV7VQ31</accession>